<feature type="active site" evidence="1">
    <location>
        <position position="297"/>
    </location>
</feature>
<evidence type="ECO:0000313" key="4">
    <source>
        <dbReference type="Proteomes" id="UP000571084"/>
    </source>
</evidence>
<comment type="subcellular location">
    <subcellularLocation>
        <location evidence="1">Cell membrane</location>
        <topology evidence="1">Peripheral membrane protein</topology>
    </subcellularLocation>
</comment>
<dbReference type="SUPFAM" id="SSF56024">
    <property type="entry name" value="Phospholipase D/nuclease"/>
    <property type="match status" value="2"/>
</dbReference>
<dbReference type="SMART" id="SM00155">
    <property type="entry name" value="PLDc"/>
    <property type="match status" value="2"/>
</dbReference>
<dbReference type="EC" id="2.7.8.-" evidence="1"/>
<comment type="caution">
    <text evidence="3">The sequence shown here is derived from an EMBL/GenBank/DDBJ whole genome shotgun (WGS) entry which is preliminary data.</text>
</comment>
<feature type="domain" description="PLD phosphodiesterase" evidence="2">
    <location>
        <begin position="290"/>
        <end position="317"/>
    </location>
</feature>
<dbReference type="HAMAP" id="MF_01917">
    <property type="entry name" value="Cardiolipin_synth_ClsB"/>
    <property type="match status" value="1"/>
</dbReference>
<dbReference type="InterPro" id="IPR030872">
    <property type="entry name" value="Cardiolipin_synth_ClsB"/>
</dbReference>
<dbReference type="CDD" id="cd09159">
    <property type="entry name" value="PLDc_ybhO_like_2"/>
    <property type="match status" value="1"/>
</dbReference>
<feature type="active site" evidence="1">
    <location>
        <position position="295"/>
    </location>
</feature>
<comment type="catalytic activity">
    <reaction evidence="1">
        <text>2 a 1,2-diacyl-sn-glycero-3-phospho-(1'-sn-glycerol) = a cardiolipin + glycerol</text>
        <dbReference type="Rhea" id="RHEA:31451"/>
        <dbReference type="ChEBI" id="CHEBI:17754"/>
        <dbReference type="ChEBI" id="CHEBI:62237"/>
        <dbReference type="ChEBI" id="CHEBI:64716"/>
    </reaction>
</comment>
<dbReference type="InterPro" id="IPR001736">
    <property type="entry name" value="PLipase_D/transphosphatidylase"/>
</dbReference>
<evidence type="ECO:0000259" key="2">
    <source>
        <dbReference type="PROSITE" id="PS50035"/>
    </source>
</evidence>
<dbReference type="Pfam" id="PF13091">
    <property type="entry name" value="PLDc_2"/>
    <property type="match status" value="2"/>
</dbReference>
<dbReference type="AlphaFoldDB" id="A0A840RSA5"/>
<keyword evidence="1" id="KW-0443">Lipid metabolism</keyword>
<dbReference type="GO" id="GO:0008808">
    <property type="term" value="F:cardiolipin synthase activity"/>
    <property type="evidence" value="ECO:0007669"/>
    <property type="project" value="InterPro"/>
</dbReference>
<dbReference type="EMBL" id="JACHHQ010000007">
    <property type="protein sequence ID" value="MBB5201377.1"/>
    <property type="molecule type" value="Genomic_DNA"/>
</dbReference>
<organism evidence="3 4">
    <name type="scientific">Glaciimonas immobilis</name>
    <dbReference type="NCBI Taxonomy" id="728004"/>
    <lineage>
        <taxon>Bacteria</taxon>
        <taxon>Pseudomonadati</taxon>
        <taxon>Pseudomonadota</taxon>
        <taxon>Betaproteobacteria</taxon>
        <taxon>Burkholderiales</taxon>
        <taxon>Oxalobacteraceae</taxon>
        <taxon>Glaciimonas</taxon>
    </lineage>
</organism>
<dbReference type="PROSITE" id="PS50035">
    <property type="entry name" value="PLD"/>
    <property type="match status" value="2"/>
</dbReference>
<comment type="similarity">
    <text evidence="1">Belongs to the phospholipase D family. Cardiolipin synthase subfamily. ClsB sub-subfamily.</text>
</comment>
<dbReference type="PANTHER" id="PTHR21248">
    <property type="entry name" value="CARDIOLIPIN SYNTHASE"/>
    <property type="match status" value="1"/>
</dbReference>
<dbReference type="PANTHER" id="PTHR21248:SF22">
    <property type="entry name" value="PHOSPHOLIPASE D"/>
    <property type="match status" value="1"/>
</dbReference>
<dbReference type="CDD" id="cd09110">
    <property type="entry name" value="PLDc_CLS_1"/>
    <property type="match status" value="1"/>
</dbReference>
<evidence type="ECO:0000313" key="3">
    <source>
        <dbReference type="EMBL" id="MBB5201377.1"/>
    </source>
</evidence>
<keyword evidence="1" id="KW-0594">Phospholipid biosynthesis</keyword>
<accession>A0A840RSA5</accession>
<feature type="active site" evidence="1">
    <location>
        <position position="116"/>
    </location>
</feature>
<keyword evidence="1" id="KW-1208">Phospholipid metabolism</keyword>
<name>A0A840RSA5_9BURK</name>
<dbReference type="RefSeq" id="WP_168053707.1">
    <property type="nucleotide sequence ID" value="NZ_JAAOZT010000003.1"/>
</dbReference>
<sequence>MLTVNFSADNHIDLLQSGTEFFPALIGAIDAAQHEIFLETYIFAADDTAQRVKVALMDAARRGVAVRVITDWIGTGRAHSTFLEEEFLHTPIQHRVFNPWFRRGVVRTHRKLCVIDRQIAFVGGININDDMFTDDSRHLPLSAPRWDFAVRIVGPLVFSVHAEVEAQWLRMGGMKLRARWEEFRRTRVKISPTAHAPALAGLVIRDNLRNRRTIQRAYMQALGHARDSALLANPYFAPGHKLRMALVVAAQRGVKVTLLLGVGHYRLQDAVTHSYYPKLLKAGIRIVEYRKTELHAKVAVIDDDWATVGSSNYDGLSLLVNQEANVVIRDIEFTRTLREKIEAGIVDGVEVHLAEFESIAWHRRFWHGSAFLIYRFAMSLITMGNGK</sequence>
<keyword evidence="1" id="KW-0472">Membrane</keyword>
<keyword evidence="4" id="KW-1185">Reference proteome</keyword>
<dbReference type="GO" id="GO:0005886">
    <property type="term" value="C:plasma membrane"/>
    <property type="evidence" value="ECO:0007669"/>
    <property type="project" value="UniProtKB-SubCell"/>
</dbReference>
<keyword evidence="1" id="KW-0444">Lipid biosynthesis</keyword>
<feature type="active site" evidence="1">
    <location>
        <position position="111"/>
    </location>
</feature>
<gene>
    <name evidence="1" type="primary">clsB</name>
    <name evidence="3" type="ORF">HNR39_003230</name>
</gene>
<protein>
    <recommendedName>
        <fullName evidence="1">Cardiolipin synthase B</fullName>
        <shortName evidence="1">CL synthase</shortName>
        <ecNumber evidence="1">2.7.8.-</ecNumber>
    </recommendedName>
</protein>
<dbReference type="Proteomes" id="UP000571084">
    <property type="component" value="Unassembled WGS sequence"/>
</dbReference>
<dbReference type="Gene3D" id="3.30.870.10">
    <property type="entry name" value="Endonuclease Chain A"/>
    <property type="match status" value="2"/>
</dbReference>
<proteinExistence type="inferred from homology"/>
<keyword evidence="1 3" id="KW-0808">Transferase</keyword>
<keyword evidence="1" id="KW-1003">Cell membrane</keyword>
<feature type="domain" description="PLD phosphodiesterase" evidence="2">
    <location>
        <begin position="104"/>
        <end position="131"/>
    </location>
</feature>
<feature type="active site" evidence="1">
    <location>
        <position position="302"/>
    </location>
</feature>
<evidence type="ECO:0000256" key="1">
    <source>
        <dbReference type="HAMAP-Rule" id="MF_01917"/>
    </source>
</evidence>
<feature type="active site" evidence="1">
    <location>
        <position position="109"/>
    </location>
</feature>
<reference evidence="3 4" key="1">
    <citation type="submission" date="2020-08" db="EMBL/GenBank/DDBJ databases">
        <title>Genomic Encyclopedia of Type Strains, Phase IV (KMG-IV): sequencing the most valuable type-strain genomes for metagenomic binning, comparative biology and taxonomic classification.</title>
        <authorList>
            <person name="Goeker M."/>
        </authorList>
    </citation>
    <scope>NUCLEOTIDE SEQUENCE [LARGE SCALE GENOMIC DNA]</scope>
    <source>
        <strain evidence="3 4">DSM 23240</strain>
    </source>
</reference>
<dbReference type="InterPro" id="IPR025202">
    <property type="entry name" value="PLD-like_dom"/>
</dbReference>
<dbReference type="GO" id="GO:0032049">
    <property type="term" value="P:cardiolipin biosynthetic process"/>
    <property type="evidence" value="ECO:0007669"/>
    <property type="project" value="InterPro"/>
</dbReference>
<comment type="function">
    <text evidence="1">Catalyzes the phosphatidyl group transfer from one phosphatidylglycerol molecule to another to form cardiolipin (CL) (diphosphatidylglycerol) and glycerol.</text>
</comment>